<dbReference type="InterPro" id="IPR011990">
    <property type="entry name" value="TPR-like_helical_dom_sf"/>
</dbReference>
<gene>
    <name evidence="3" type="ORF">DXX93_04845</name>
</gene>
<evidence type="ECO:0000313" key="4">
    <source>
        <dbReference type="Proteomes" id="UP000256478"/>
    </source>
</evidence>
<dbReference type="Proteomes" id="UP000256478">
    <property type="component" value="Unassembled WGS sequence"/>
</dbReference>
<evidence type="ECO:0000256" key="1">
    <source>
        <dbReference type="PROSITE-ProRule" id="PRU00339"/>
    </source>
</evidence>
<feature type="region of interest" description="Disordered" evidence="2">
    <location>
        <begin position="120"/>
        <end position="142"/>
    </location>
</feature>
<comment type="caution">
    <text evidence="3">The sequence shown here is derived from an EMBL/GenBank/DDBJ whole genome shotgun (WGS) entry which is preliminary data.</text>
</comment>
<proteinExistence type="predicted"/>
<evidence type="ECO:0000256" key="2">
    <source>
        <dbReference type="SAM" id="MobiDB-lite"/>
    </source>
</evidence>
<reference evidence="3 4" key="1">
    <citation type="submission" date="2018-08" db="EMBL/GenBank/DDBJ databases">
        <title>Thalassotalea euphylliae genome.</title>
        <authorList>
            <person name="Summers S."/>
            <person name="Rice S.A."/>
            <person name="Freckelton M.L."/>
            <person name="Nedved B.T."/>
            <person name="Hadfield M.G."/>
        </authorList>
    </citation>
    <scope>NUCLEOTIDE SEQUENCE [LARGE SCALE GENOMIC DNA]</scope>
    <source>
        <strain evidence="3 4">H1</strain>
    </source>
</reference>
<feature type="repeat" description="TPR" evidence="1">
    <location>
        <begin position="148"/>
        <end position="181"/>
    </location>
</feature>
<dbReference type="PROSITE" id="PS51257">
    <property type="entry name" value="PROKAR_LIPOPROTEIN"/>
    <property type="match status" value="1"/>
</dbReference>
<dbReference type="Gene3D" id="1.25.40.10">
    <property type="entry name" value="Tetratricopeptide repeat domain"/>
    <property type="match status" value="1"/>
</dbReference>
<dbReference type="PROSITE" id="PS50005">
    <property type="entry name" value="TPR"/>
    <property type="match status" value="2"/>
</dbReference>
<evidence type="ECO:0008006" key="5">
    <source>
        <dbReference type="Google" id="ProtNLM"/>
    </source>
</evidence>
<evidence type="ECO:0000313" key="3">
    <source>
        <dbReference type="EMBL" id="REL25955.1"/>
    </source>
</evidence>
<feature type="compositionally biased region" description="Basic and acidic residues" evidence="2">
    <location>
        <begin position="130"/>
        <end position="142"/>
    </location>
</feature>
<dbReference type="InterPro" id="IPR019734">
    <property type="entry name" value="TPR_rpt"/>
</dbReference>
<protein>
    <recommendedName>
        <fullName evidence="5">Tetratricopeptide repeat protein</fullName>
    </recommendedName>
</protein>
<dbReference type="AlphaFoldDB" id="A0A3E0TPP9"/>
<dbReference type="SMART" id="SM00028">
    <property type="entry name" value="TPR"/>
    <property type="match status" value="3"/>
</dbReference>
<dbReference type="SUPFAM" id="SSF48452">
    <property type="entry name" value="TPR-like"/>
    <property type="match status" value="2"/>
</dbReference>
<name>A0A3E0TPP9_9GAMM</name>
<sequence>MLLSAKRAKSGLMITTFVLLTGCKITPLEPSRDKHQQATNSVPMNALSDQRLAEIARQSGDLKTSARLFSKLLASEPTNAEYALALAQTYRQAKQAQLAINVLTPFVNVELSPRLLPELSPAPEQADISSDDKAQAERKSELSHHESQLLWQTLGLAYLDLQAYPAAQQALQQAVNLAESVATQSPAQKQQLAQSYNGLGVAASWLQGYDVAEQQFRQALQLTPNQPGYISNLALNHMLQQQYQQGANLLYPLYRQGQSSAKMRQHLALALVKLDKVGQAQQVLAVDLTPDEIAQNIKYFEQVKAGASTNTNALVPRLVTPVEELNE</sequence>
<dbReference type="Pfam" id="PF13181">
    <property type="entry name" value="TPR_8"/>
    <property type="match status" value="1"/>
</dbReference>
<accession>A0A3E0TPP9</accession>
<dbReference type="EMBL" id="QUOU01000001">
    <property type="protein sequence ID" value="REL25955.1"/>
    <property type="molecule type" value="Genomic_DNA"/>
</dbReference>
<organism evidence="3 4">
    <name type="scientific">Thalassotalea euphylliae</name>
    <dbReference type="NCBI Taxonomy" id="1655234"/>
    <lineage>
        <taxon>Bacteria</taxon>
        <taxon>Pseudomonadati</taxon>
        <taxon>Pseudomonadota</taxon>
        <taxon>Gammaproteobacteria</taxon>
        <taxon>Alteromonadales</taxon>
        <taxon>Colwelliaceae</taxon>
        <taxon>Thalassotalea</taxon>
    </lineage>
</organism>
<feature type="repeat" description="TPR" evidence="1">
    <location>
        <begin position="193"/>
        <end position="226"/>
    </location>
</feature>
<keyword evidence="1" id="KW-0802">TPR repeat</keyword>